<reference evidence="1 2" key="1">
    <citation type="journal article" date="2018" name="Proc. R. Soc. B">
        <title>A non-coding region near Follistatin controls head colour polymorphism in the Gouldian finch.</title>
        <authorList>
            <person name="Toomey M.B."/>
            <person name="Marques C.I."/>
            <person name="Andrade P."/>
            <person name="Araujo P.M."/>
            <person name="Sabatino S."/>
            <person name="Gazda M.A."/>
            <person name="Afonso S."/>
            <person name="Lopes R.J."/>
            <person name="Corbo J.C."/>
            <person name="Carneiro M."/>
        </authorList>
    </citation>
    <scope>NUCLEOTIDE SEQUENCE [LARGE SCALE GENOMIC DNA]</scope>
    <source>
        <strain evidence="1">Red01</strain>
        <tissue evidence="1">Muscle</tissue>
    </source>
</reference>
<gene>
    <name evidence="1" type="ORF">DV515_00010549</name>
</gene>
<evidence type="ECO:0000313" key="2">
    <source>
        <dbReference type="Proteomes" id="UP000276834"/>
    </source>
</evidence>
<evidence type="ECO:0000313" key="1">
    <source>
        <dbReference type="EMBL" id="RLV98652.1"/>
    </source>
</evidence>
<sequence>MEAVCNRIRGALGTRGAHRKDLPGLRELGQLPRLISSTPVGSVWASRYPRDLKVPPRRGVAAP</sequence>
<keyword evidence="2" id="KW-1185">Reference proteome</keyword>
<proteinExistence type="predicted"/>
<organism evidence="1 2">
    <name type="scientific">Chloebia gouldiae</name>
    <name type="common">Gouldian finch</name>
    <name type="synonym">Erythrura gouldiae</name>
    <dbReference type="NCBI Taxonomy" id="44316"/>
    <lineage>
        <taxon>Eukaryota</taxon>
        <taxon>Metazoa</taxon>
        <taxon>Chordata</taxon>
        <taxon>Craniata</taxon>
        <taxon>Vertebrata</taxon>
        <taxon>Euteleostomi</taxon>
        <taxon>Archelosauria</taxon>
        <taxon>Archosauria</taxon>
        <taxon>Dinosauria</taxon>
        <taxon>Saurischia</taxon>
        <taxon>Theropoda</taxon>
        <taxon>Coelurosauria</taxon>
        <taxon>Aves</taxon>
        <taxon>Neognathae</taxon>
        <taxon>Neoaves</taxon>
        <taxon>Telluraves</taxon>
        <taxon>Australaves</taxon>
        <taxon>Passeriformes</taxon>
        <taxon>Passeroidea</taxon>
        <taxon>Passeridae</taxon>
        <taxon>Chloebia</taxon>
    </lineage>
</organism>
<name>A0A3L8S8S4_CHLGU</name>
<dbReference type="AlphaFoldDB" id="A0A3L8S8S4"/>
<dbReference type="Proteomes" id="UP000276834">
    <property type="component" value="Unassembled WGS sequence"/>
</dbReference>
<comment type="caution">
    <text evidence="1">The sequence shown here is derived from an EMBL/GenBank/DDBJ whole genome shotgun (WGS) entry which is preliminary data.</text>
</comment>
<dbReference type="EMBL" id="QUSF01000038">
    <property type="protein sequence ID" value="RLV98652.1"/>
    <property type="molecule type" value="Genomic_DNA"/>
</dbReference>
<protein>
    <submittedName>
        <fullName evidence="1">Uncharacterized protein</fullName>
    </submittedName>
</protein>
<accession>A0A3L8S8S4</accession>